<feature type="transmembrane region" description="Helical" evidence="11">
    <location>
        <begin position="372"/>
        <end position="394"/>
    </location>
</feature>
<reference evidence="19" key="1">
    <citation type="submission" date="2024-02" db="UniProtKB">
        <authorList>
            <consortium name="WormBaseParasite"/>
        </authorList>
    </citation>
    <scope>IDENTIFICATION</scope>
</reference>
<dbReference type="SUPFAM" id="SSF50249">
    <property type="entry name" value="Nucleic acid-binding proteins"/>
    <property type="match status" value="1"/>
</dbReference>
<evidence type="ECO:0000259" key="15">
    <source>
        <dbReference type="PROSITE" id="PS51042"/>
    </source>
</evidence>
<feature type="compositionally biased region" description="Basic and acidic residues" evidence="10">
    <location>
        <begin position="1869"/>
        <end position="1878"/>
    </location>
</feature>
<evidence type="ECO:0000256" key="12">
    <source>
        <dbReference type="SAM" id="SignalP"/>
    </source>
</evidence>
<keyword evidence="3" id="KW-0805">Transcription regulation</keyword>
<evidence type="ECO:0000313" key="18">
    <source>
        <dbReference type="Proteomes" id="UP000035681"/>
    </source>
</evidence>
<feature type="domain" description="C2H2-type" evidence="14">
    <location>
        <begin position="2889"/>
        <end position="2911"/>
    </location>
</feature>
<feature type="region of interest" description="Disordered" evidence="10">
    <location>
        <begin position="1868"/>
        <end position="1904"/>
    </location>
</feature>
<dbReference type="CDD" id="cd22042">
    <property type="entry name" value="HMG-box_EGL13-like"/>
    <property type="match status" value="1"/>
</dbReference>
<evidence type="ECO:0000259" key="16">
    <source>
        <dbReference type="PROSITE" id="PS51186"/>
    </source>
</evidence>
<dbReference type="PROSITE" id="PS00028">
    <property type="entry name" value="ZINC_FINGER_C2H2_1"/>
    <property type="match status" value="6"/>
</dbReference>
<evidence type="ECO:0000256" key="1">
    <source>
        <dbReference type="ARBA" id="ARBA00004123"/>
    </source>
</evidence>
<dbReference type="SMART" id="SM01109">
    <property type="entry name" value="CUT"/>
    <property type="match status" value="1"/>
</dbReference>
<keyword evidence="8" id="KW-0862">Zinc</keyword>
<feature type="compositionally biased region" description="Polar residues" evidence="10">
    <location>
        <begin position="922"/>
        <end position="933"/>
    </location>
</feature>
<dbReference type="Gene3D" id="3.40.630.30">
    <property type="match status" value="1"/>
</dbReference>
<evidence type="ECO:0000256" key="5">
    <source>
        <dbReference type="ARBA" id="ARBA00023155"/>
    </source>
</evidence>
<feature type="compositionally biased region" description="Polar residues" evidence="10">
    <location>
        <begin position="942"/>
        <end position="970"/>
    </location>
</feature>
<dbReference type="Pfam" id="PF02376">
    <property type="entry name" value="CUT"/>
    <property type="match status" value="1"/>
</dbReference>
<feature type="region of interest" description="Disordered" evidence="10">
    <location>
        <begin position="2022"/>
        <end position="2108"/>
    </location>
</feature>
<keyword evidence="7 9" id="KW-0539">Nucleus</keyword>
<dbReference type="SUPFAM" id="SSF55729">
    <property type="entry name" value="Acyl-CoA N-acyltransferases (Nat)"/>
    <property type="match status" value="1"/>
</dbReference>
<dbReference type="SMART" id="SM00357">
    <property type="entry name" value="CSP"/>
    <property type="match status" value="1"/>
</dbReference>
<dbReference type="InterPro" id="IPR016181">
    <property type="entry name" value="Acyl_CoA_acyltransferase"/>
</dbReference>
<feature type="chain" id="PRO_5042172135" evidence="12">
    <location>
        <begin position="29"/>
        <end position="3213"/>
    </location>
</feature>
<name>A0AAF5DQQ5_STRER</name>
<feature type="compositionally biased region" description="Basic and acidic residues" evidence="10">
    <location>
        <begin position="129"/>
        <end position="159"/>
    </location>
</feature>
<dbReference type="Pfam" id="PF00505">
    <property type="entry name" value="HMG_box"/>
    <property type="match status" value="1"/>
</dbReference>
<feature type="region of interest" description="Disordered" evidence="10">
    <location>
        <begin position="1983"/>
        <end position="2009"/>
    </location>
</feature>
<accession>A0AAF5DQQ5</accession>
<dbReference type="GO" id="GO:0000981">
    <property type="term" value="F:DNA-binding transcription factor activity, RNA polymerase II-specific"/>
    <property type="evidence" value="ECO:0007669"/>
    <property type="project" value="TreeGrafter"/>
</dbReference>
<feature type="region of interest" description="Disordered" evidence="10">
    <location>
        <begin position="994"/>
        <end position="1023"/>
    </location>
</feature>
<feature type="compositionally biased region" description="Basic and acidic residues" evidence="10">
    <location>
        <begin position="2993"/>
        <end position="3004"/>
    </location>
</feature>
<feature type="domain" description="C2H2-type" evidence="14">
    <location>
        <begin position="2861"/>
        <end position="2888"/>
    </location>
</feature>
<dbReference type="Pfam" id="PF00313">
    <property type="entry name" value="CSD"/>
    <property type="match status" value="1"/>
</dbReference>
<feature type="DNA-binding region" description="HMG box" evidence="9">
    <location>
        <begin position="1070"/>
        <end position="1138"/>
    </location>
</feature>
<feature type="domain" description="HMG box" evidence="13">
    <location>
        <begin position="1070"/>
        <end position="1138"/>
    </location>
</feature>
<keyword evidence="8" id="KW-0863">Zinc-finger</keyword>
<comment type="subcellular location">
    <subcellularLocation>
        <location evidence="1">Nucleus</location>
    </subcellularLocation>
</comment>
<organism evidence="18 19">
    <name type="scientific">Strongyloides stercoralis</name>
    <name type="common">Threadworm</name>
    <dbReference type="NCBI Taxonomy" id="6248"/>
    <lineage>
        <taxon>Eukaryota</taxon>
        <taxon>Metazoa</taxon>
        <taxon>Ecdysozoa</taxon>
        <taxon>Nematoda</taxon>
        <taxon>Chromadorea</taxon>
        <taxon>Rhabditida</taxon>
        <taxon>Tylenchina</taxon>
        <taxon>Panagrolaimomorpha</taxon>
        <taxon>Strongyloidoidea</taxon>
        <taxon>Strongyloididae</taxon>
        <taxon>Strongyloides</taxon>
    </lineage>
</organism>
<feature type="region of interest" description="Disordered" evidence="10">
    <location>
        <begin position="2976"/>
        <end position="3009"/>
    </location>
</feature>
<feature type="region of interest" description="Disordered" evidence="10">
    <location>
        <begin position="43"/>
        <end position="175"/>
    </location>
</feature>
<evidence type="ECO:0000256" key="3">
    <source>
        <dbReference type="ARBA" id="ARBA00023015"/>
    </source>
</evidence>
<evidence type="ECO:0000256" key="8">
    <source>
        <dbReference type="PROSITE-ProRule" id="PRU00042"/>
    </source>
</evidence>
<dbReference type="GO" id="GO:0005634">
    <property type="term" value="C:nucleus"/>
    <property type="evidence" value="ECO:0007669"/>
    <property type="project" value="UniProtKB-SubCell"/>
</dbReference>
<evidence type="ECO:0000256" key="4">
    <source>
        <dbReference type="ARBA" id="ARBA00023125"/>
    </source>
</evidence>
<dbReference type="InterPro" id="IPR000182">
    <property type="entry name" value="GNAT_dom"/>
</dbReference>
<dbReference type="GO" id="GO:0045165">
    <property type="term" value="P:cell fate commitment"/>
    <property type="evidence" value="ECO:0007669"/>
    <property type="project" value="TreeGrafter"/>
</dbReference>
<dbReference type="InterPro" id="IPR012340">
    <property type="entry name" value="NA-bd_OB-fold"/>
</dbReference>
<dbReference type="PANTHER" id="PTHR45789:SF2">
    <property type="entry name" value="FI18025P1"/>
    <property type="match status" value="1"/>
</dbReference>
<dbReference type="Gene3D" id="1.10.30.10">
    <property type="entry name" value="High mobility group box domain"/>
    <property type="match status" value="1"/>
</dbReference>
<comment type="similarity">
    <text evidence="2">Belongs to the CUT homeobox family.</text>
</comment>
<feature type="transmembrane region" description="Helical" evidence="11">
    <location>
        <begin position="437"/>
        <end position="455"/>
    </location>
</feature>
<dbReference type="InterPro" id="IPR002059">
    <property type="entry name" value="CSP_DNA-bd"/>
</dbReference>
<evidence type="ECO:0000256" key="7">
    <source>
        <dbReference type="ARBA" id="ARBA00023242"/>
    </source>
</evidence>
<feature type="region of interest" description="Disordered" evidence="10">
    <location>
        <begin position="922"/>
        <end position="970"/>
    </location>
</feature>
<dbReference type="PANTHER" id="PTHR45789">
    <property type="entry name" value="FI18025P1"/>
    <property type="match status" value="1"/>
</dbReference>
<dbReference type="SUPFAM" id="SSF47095">
    <property type="entry name" value="HMG-box"/>
    <property type="match status" value="1"/>
</dbReference>
<dbReference type="GO" id="GO:0008270">
    <property type="term" value="F:zinc ion binding"/>
    <property type="evidence" value="ECO:0007669"/>
    <property type="project" value="UniProtKB-KW"/>
</dbReference>
<dbReference type="PRINTS" id="PR00050">
    <property type="entry name" value="COLDSHOCK"/>
</dbReference>
<dbReference type="InterPro" id="IPR036236">
    <property type="entry name" value="Znf_C2H2_sf"/>
</dbReference>
<dbReference type="InterPro" id="IPR011129">
    <property type="entry name" value="CSD"/>
</dbReference>
<feature type="transmembrane region" description="Helical" evidence="11">
    <location>
        <begin position="653"/>
        <end position="676"/>
    </location>
</feature>
<dbReference type="InterPro" id="IPR009071">
    <property type="entry name" value="HMG_box_dom"/>
</dbReference>
<evidence type="ECO:0000256" key="11">
    <source>
        <dbReference type="SAM" id="Phobius"/>
    </source>
</evidence>
<keyword evidence="6" id="KW-0804">Transcription</keyword>
<dbReference type="InterPro" id="IPR003350">
    <property type="entry name" value="CUT_dom"/>
</dbReference>
<evidence type="ECO:0000256" key="6">
    <source>
        <dbReference type="ARBA" id="ARBA00023163"/>
    </source>
</evidence>
<evidence type="ECO:0000313" key="19">
    <source>
        <dbReference type="WBParaSite" id="TCONS_00015402.p1"/>
    </source>
</evidence>
<keyword evidence="5" id="KW-0371">Homeobox</keyword>
<dbReference type="SMART" id="SM00355">
    <property type="entry name" value="ZnF_C2H2"/>
    <property type="match status" value="8"/>
</dbReference>
<dbReference type="GO" id="GO:0000978">
    <property type="term" value="F:RNA polymerase II cis-regulatory region sequence-specific DNA binding"/>
    <property type="evidence" value="ECO:0007669"/>
    <property type="project" value="TreeGrafter"/>
</dbReference>
<evidence type="ECO:0000259" key="14">
    <source>
        <dbReference type="PROSITE" id="PS50157"/>
    </source>
</evidence>
<feature type="domain" description="CSD" evidence="17">
    <location>
        <begin position="1923"/>
        <end position="1992"/>
    </location>
</feature>
<feature type="compositionally biased region" description="Basic residues" evidence="10">
    <location>
        <begin position="3033"/>
        <end position="3042"/>
    </location>
</feature>
<dbReference type="InterPro" id="IPR013087">
    <property type="entry name" value="Znf_C2H2_type"/>
</dbReference>
<dbReference type="SMART" id="SM00398">
    <property type="entry name" value="HMG"/>
    <property type="match status" value="1"/>
</dbReference>
<dbReference type="WBParaSite" id="TCONS_00015402.p1">
    <property type="protein sequence ID" value="TCONS_00015402.p1"/>
    <property type="gene ID" value="XLOC_009689"/>
</dbReference>
<dbReference type="Proteomes" id="UP000035681">
    <property type="component" value="Unplaced"/>
</dbReference>
<sequence>SKNIHQTTMKRFSVLLIFIISLLGVNLARYNEKQKRSVDLFYPGYLDSEGDESEEKPFAGSDGYDVEDGQDEHDGSDSVEHDGSDSVEHDSDSHDEDSHDSDGLDEDGHDGDGSDSDEHDGDGQDGDSLVEHDGPDSVEHDGSDSVEHDGSDSVEHDGDSLDEDGLDGDSHDGDDYDGDSDESILAFYTFSNDYKNIIILNTNKLEFKLIIKLILQIKKLLLIYSNYYVATQLNFLTFSSIKQLRLNNDNGKKFCKLTLSVHLNYQCLNIQKKIKILNKIFKFIFTNFIINEKQLIFNVTIFLLLAYRLAQNALNHEQKIKIEKYCIAAIVILKIFMPKTMFQNYLKEDKKILLINGFKNKFMINLKIKIKFYLFNFNICKKGTVQLILLYFKYKSSNRQTPIKTFNIYSLHKNFLLLYFSINLIIIKKIHNDYIKLLNYFIIIILILKIYELNLKIFIFNSTSNIITSYRKTTPVRLGIVDELDNKKIIKNDFINEIDTNYITSDHPSTSSFGYQRQQINDDDDNNKTASNALEAITCDSDINEKKDNNLKKLIENGCTFLYNSNNNSNEYSNECINVIFTDGTMSDEANKKQIAQQLKDSSSNSSLVPFIRITNSPTNSLNALPSPNKSVTSNISDNTKMLMVHILNFKHLVIIIMFIAKIESFSIFFFFSSLYCNIHILKWTKCNNIKFNKIIIVSVVINVHISNNSPTIINPELPELISNIESNNLEPTIVKEVNKVIDSLDTVHNRLDILTSLISHLSSVKESIVEQDKASKEAEKGKDFIKEVKEKEEDQKKRELNTMNSNNFQDLLFQQTLLLQNPTVGNVAQNISNNTGGLNNNQSSLQNIIGLRESNYDSLLALQQLGNPLFNAMLNASSNQIPPINSNAILNQQLLQLAFASISNGSGKNVPLFGYTNSNDQPLNLSKNNTADSPHPDNDNYDNSNTHDVSGKSSETDSNNSSTRQSNVISPINQRLFTIANGNYISSGNGTSSENINNTINENQSPFSSGKSSPGGNSSVSSNCASINLNPFDSNQLNNSLNNSLLDSSMNYSNPVNFRPCQSKSPNHIKRPMNAFMVWARDERRKILKKCPDMHNSNISKILGSKWKAMSNQEKQPYYEEQSRLSKLHMELHPDYRYRPRPKRTCIVDGKKVRINEYKNIMKNKTVTGYPNATTQSNESWSLHGDSNNQLIPNKINQTSSSNSTKNGNIPLSTLNVSAAFAAAASSGSLQNYPASLLNAVGLSDFNAVSLFGDLSTHNSQKQVMQTAEWYRFTKKNISIKWYNIIVYNLKKNFVYLKYFLYNKRNKEKRKILKSLFFSSDSFSIPTDLKNASTINFFNSQMDSQEDSFMLNGDFLYTDTTNITSLYSPRHSSILDKPLNSSIQDEYFPDIINTSQQASELDIMDLGDYRWLENEVSNMNAYNDYEINTLPPSNEIVSFNNNIHNSSGSPQPFNGNITYELDNTSHDYYMPTTSRSPQSDNSSLTYTSGSTIITRSAEVNDDIRERNEYTFNDCDNFTQLQSINPSSTSPIFKRDEELFKNSKKYRFVREGVSGLSVIEKPIQKDNRKAFLSRKGYINFPGYTKLSNIERVDTKEVAKKVTEELKKFNIPQTIFAKIVIGRSQGTLSDLLRNPKDWDQLKSGRETFYRMAKWLEEPMESRISPLQVATEKRKAKQQGKGLKVEKNRKDRKRSESRSPTPSKNCIKRSKTSNVECKKSSTEIEKAITNNILGKIIKVSVDDEKEGTNNRNVAYLIKNNKCNLSKRNIKIENVDPNCENLSSSRESSLNSINSNESLLQLSICYQTEDGIMSSNPISTRYSSLYLYSILFYKILYIIFTLNSNNFKKEKHLTATVLAINLTSNIMTVKTETPKSAEGEKIATPIPDPKPKEQTPEEPNIKKDADKGELLNDENHINGQAIISRGLSGRVKWFNVVNGYGFINIDDDKGDIFVHHTAIIKNNPNKQLSSLADGEEVKFDVVSGRKGPEAANVTGPNNTPVKGSVHADYPHKLRRQMRANKKFFKKLKNDKSDVGGEKKPEKSSENNVDNKDKPRPRNTNLKKNKKKPEEGGQKSEFKPKQYNNSEQRSFQNNDSKRGGSSGRGRNNEKFNSNDSRIFLSFSFSHSSGKVSDNLSKDEQITLTNGVLLFFEKFPNCIIYYKRIQKLSRYVYGKRKNYDFLKFFLMEIMLNHITQCHYLNQKFKDFQINLVTNNIKPKLCLIKLIYYLIAIIIILNKIMNITYRKPVQDDIVKINNFVADIFNKVEPVSESIGLCRDCMLNWANSPAMRITEEAIESNLSLIAEHEGEIVGVRLISICERPKDIVEDDDISYKCCDKCSKKEDDFNRFLKMLSKVRNQVWKLTPPDVVTIAHREISGVKKEYQRKGIGKQLAEKDFSDEYLKTLGIHGIVSETTSIANQNLLKSLGFKPLTEEKYKIEYIYNYVNIVTFQKNYKLILHFFRKHVRDIKMIISEIIFDRFFFFTYKNNSMNQFSKNKIFNKIIINLIIEKNTNKLNMTNKKDNTSITIVTIISSEKIIFIKKCKKVNILTLSGSNILNVPSVIFYTTINVHILRETVKFTFKASVKLAISFCLNIHFMHWIKKFLLSLLYVFMETITFFKVMYKKGYENGMINYKLYCKTKFSLSFVMRGSNELVISISFTKQLNLQNIHIEVSISNFDNPKYQNVKSCDTWNLEIIYYNIEMLHFIIVLNVIDVALKKMGDQNACGECGFTTSNFEAFTEHITKHEEGTEKMTKSEKISSEKKVNEWNVKNEQDSNTINSINCDMNILPLSPNTSSDGSICQQSPPSGENQGNPDFIRILPPARNSNIKGEKQLLTCPHCKFQTFMSQHMKSHLDAHERHQGQMYQCDICHMQFSQKANMHRHRMRHTGVKPYPCKYCDKKFFRKDQMQEHSMTHIKTGVDFDCPVTGCDVVCSQHSMLRTHLDDVHQISSFKSASCKRCTLIFTNSRRLLLHYQTKHEDGGKYSIGKGSGKSPNENNKKNLEQESKDTSTPALDNLFGDIRLKALLESSSIPVTPTKKRGTKRGKSSVNDVKNDNFNVQKEIQDNMLSMLTEAALNAAETNQNQFDSLLKHENFTDNFALQVKDLLGNFTQDDTSKTTLFNLSTPPSTISNDVQSHSSSDDSTISMDLDEPTNKLAKVNLKNVRTCDICNIIFIDPCVYLLHKGLHDEMDPYKCNLCGVKCKDVYTFSCHIINAPH</sequence>
<proteinExistence type="inferred from homology"/>
<dbReference type="InterPro" id="IPR010982">
    <property type="entry name" value="Lambda_DNA-bd_dom_sf"/>
</dbReference>
<feature type="compositionally biased region" description="Polar residues" evidence="10">
    <location>
        <begin position="2078"/>
        <end position="2088"/>
    </location>
</feature>
<dbReference type="PROSITE" id="PS50118">
    <property type="entry name" value="HMG_BOX_2"/>
    <property type="match status" value="1"/>
</dbReference>
<dbReference type="Gene3D" id="1.10.260.40">
    <property type="entry name" value="lambda repressor-like DNA-binding domains"/>
    <property type="match status" value="1"/>
</dbReference>
<protein>
    <submittedName>
        <fullName evidence="19">C2H2-type domain-containing protein</fullName>
    </submittedName>
</protein>
<dbReference type="PROSITE" id="PS51857">
    <property type="entry name" value="CSD_2"/>
    <property type="match status" value="1"/>
</dbReference>
<dbReference type="PROSITE" id="PS51042">
    <property type="entry name" value="CUT"/>
    <property type="match status" value="1"/>
</dbReference>
<keyword evidence="8" id="KW-0479">Metal-binding</keyword>
<keyword evidence="11" id="KW-1133">Transmembrane helix</keyword>
<dbReference type="PROSITE" id="PS51186">
    <property type="entry name" value="GNAT"/>
    <property type="match status" value="1"/>
</dbReference>
<feature type="region of interest" description="Disordered" evidence="10">
    <location>
        <begin position="3028"/>
        <end position="3049"/>
    </location>
</feature>
<feature type="compositionally biased region" description="Basic and acidic residues" evidence="10">
    <location>
        <begin position="1886"/>
        <end position="1904"/>
    </location>
</feature>
<dbReference type="PROSITE" id="PS50157">
    <property type="entry name" value="ZINC_FINGER_C2H2_2"/>
    <property type="match status" value="2"/>
</dbReference>
<keyword evidence="12" id="KW-0732">Signal</keyword>
<dbReference type="GO" id="GO:0016747">
    <property type="term" value="F:acyltransferase activity, transferring groups other than amino-acyl groups"/>
    <property type="evidence" value="ECO:0007669"/>
    <property type="project" value="InterPro"/>
</dbReference>
<dbReference type="InterPro" id="IPR019844">
    <property type="entry name" value="CSD_CS"/>
</dbReference>
<feature type="compositionally biased region" description="Basic residues" evidence="10">
    <location>
        <begin position="2053"/>
        <end position="2063"/>
    </location>
</feature>
<dbReference type="SUPFAM" id="SSF57667">
    <property type="entry name" value="beta-beta-alpha zinc fingers"/>
    <property type="match status" value="2"/>
</dbReference>
<keyword evidence="11" id="KW-0472">Membrane</keyword>
<dbReference type="InterPro" id="IPR051356">
    <property type="entry name" value="SOX/SOX-like_TF"/>
</dbReference>
<feature type="domain" description="N-acetyltransferase" evidence="16">
    <location>
        <begin position="2237"/>
        <end position="2440"/>
    </location>
</feature>
<feature type="compositionally biased region" description="Acidic residues" evidence="10">
    <location>
        <begin position="103"/>
        <end position="125"/>
    </location>
</feature>
<feature type="signal peptide" evidence="12">
    <location>
        <begin position="1"/>
        <end position="28"/>
    </location>
</feature>
<dbReference type="Gene3D" id="3.30.160.60">
    <property type="entry name" value="Classic Zinc Finger"/>
    <property type="match status" value="2"/>
</dbReference>
<feature type="region of interest" description="Disordered" evidence="10">
    <location>
        <begin position="2790"/>
        <end position="2809"/>
    </location>
</feature>
<evidence type="ECO:0000259" key="17">
    <source>
        <dbReference type="PROSITE" id="PS51857"/>
    </source>
</evidence>
<dbReference type="FunFam" id="1.10.30.10:FF:000003">
    <property type="entry name" value="Putative transcription factor SOX-6"/>
    <property type="match status" value="1"/>
</dbReference>
<dbReference type="PROSITE" id="PS00352">
    <property type="entry name" value="CSD_1"/>
    <property type="match status" value="1"/>
</dbReference>
<dbReference type="CDD" id="cd04458">
    <property type="entry name" value="CSP_CDS"/>
    <property type="match status" value="1"/>
</dbReference>
<dbReference type="InterPro" id="IPR036910">
    <property type="entry name" value="HMG_box_dom_sf"/>
</dbReference>
<feature type="transmembrane region" description="Helical" evidence="11">
    <location>
        <begin position="415"/>
        <end position="431"/>
    </location>
</feature>
<feature type="region of interest" description="Disordered" evidence="10">
    <location>
        <begin position="1664"/>
        <end position="1710"/>
    </location>
</feature>
<keyword evidence="4 9" id="KW-0238">DNA-binding</keyword>
<keyword evidence="11" id="KW-0812">Transmembrane</keyword>
<dbReference type="FunFam" id="3.30.160.60:FF:003389">
    <property type="entry name" value="LOC100006898 protein"/>
    <property type="match status" value="1"/>
</dbReference>
<feature type="compositionally biased region" description="Basic and acidic residues" evidence="10">
    <location>
        <begin position="2024"/>
        <end position="2052"/>
    </location>
</feature>
<keyword evidence="18" id="KW-1185">Reference proteome</keyword>
<dbReference type="Gene3D" id="2.40.50.140">
    <property type="entry name" value="Nucleic acid-binding proteins"/>
    <property type="match status" value="1"/>
</dbReference>
<dbReference type="FunFam" id="1.10.260.40:FF:000005">
    <property type="entry name" value="One cut domain family member"/>
    <property type="match status" value="1"/>
</dbReference>
<feature type="domain" description="CUT" evidence="15">
    <location>
        <begin position="1583"/>
        <end position="1669"/>
    </location>
</feature>
<evidence type="ECO:0000259" key="13">
    <source>
        <dbReference type="PROSITE" id="PS50118"/>
    </source>
</evidence>
<evidence type="ECO:0000256" key="2">
    <source>
        <dbReference type="ARBA" id="ARBA00008190"/>
    </source>
</evidence>
<feature type="compositionally biased region" description="Low complexity" evidence="10">
    <location>
        <begin position="2979"/>
        <end position="2989"/>
    </location>
</feature>
<feature type="compositionally biased region" description="Basic and acidic residues" evidence="10">
    <location>
        <begin position="72"/>
        <end position="102"/>
    </location>
</feature>
<evidence type="ECO:0000256" key="9">
    <source>
        <dbReference type="PROSITE-ProRule" id="PRU00267"/>
    </source>
</evidence>
<feature type="compositionally biased region" description="Basic and acidic residues" evidence="10">
    <location>
        <begin position="1681"/>
        <end position="1695"/>
    </location>
</feature>
<feature type="compositionally biased region" description="Basic and acidic residues" evidence="10">
    <location>
        <begin position="2064"/>
        <end position="2076"/>
    </location>
</feature>
<dbReference type="SUPFAM" id="SSF47413">
    <property type="entry name" value="lambda repressor-like DNA-binding domains"/>
    <property type="match status" value="1"/>
</dbReference>
<evidence type="ECO:0000256" key="10">
    <source>
        <dbReference type="SAM" id="MobiDB-lite"/>
    </source>
</evidence>